<dbReference type="VEuPathDB" id="PiroplasmaDB:TA18300"/>
<evidence type="ECO:0000256" key="16">
    <source>
        <dbReference type="SAM" id="Phobius"/>
    </source>
</evidence>
<dbReference type="Pfam" id="PF00717">
    <property type="entry name" value="Peptidase_S24"/>
    <property type="match status" value="1"/>
</dbReference>
<evidence type="ECO:0000256" key="13">
    <source>
        <dbReference type="ARBA" id="ARBA00023136"/>
    </source>
</evidence>
<comment type="similarity">
    <text evidence="3">Belongs to the peptidase S26B family.</text>
</comment>
<keyword evidence="13 16" id="KW-0472">Membrane</keyword>
<dbReference type="NCBIfam" id="TIGR02228">
    <property type="entry name" value="sigpep_I_arch"/>
    <property type="match status" value="1"/>
</dbReference>
<keyword evidence="11" id="KW-0735">Signal-anchor</keyword>
<evidence type="ECO:0000256" key="11">
    <source>
        <dbReference type="ARBA" id="ARBA00022968"/>
    </source>
</evidence>
<keyword evidence="8 16" id="KW-0812">Transmembrane</keyword>
<dbReference type="GO" id="GO:0005787">
    <property type="term" value="C:signal peptidase complex"/>
    <property type="evidence" value="ECO:0007669"/>
    <property type="project" value="TreeGrafter"/>
</dbReference>
<reference evidence="19" key="1">
    <citation type="submission" date="2018-07" db="EMBL/GenBank/DDBJ databases">
        <authorList>
            <person name="Quirk P.G."/>
            <person name="Krulwich T.A."/>
        </authorList>
    </citation>
    <scope>NUCLEOTIDE SEQUENCE</scope>
    <source>
        <strain evidence="19">Anand</strain>
    </source>
</reference>
<dbReference type="PROSITE" id="PS00501">
    <property type="entry name" value="SPASE_I_1"/>
    <property type="match status" value="1"/>
</dbReference>
<dbReference type="GO" id="GO:0009003">
    <property type="term" value="F:signal peptidase activity"/>
    <property type="evidence" value="ECO:0007669"/>
    <property type="project" value="UniProtKB-EC"/>
</dbReference>
<dbReference type="InterPro" id="IPR015927">
    <property type="entry name" value="Peptidase_S24_S26A/B/C"/>
</dbReference>
<evidence type="ECO:0000256" key="14">
    <source>
        <dbReference type="ARBA" id="ARBA00033305"/>
    </source>
</evidence>
<evidence type="ECO:0000256" key="3">
    <source>
        <dbReference type="ARBA" id="ARBA00011035"/>
    </source>
</evidence>
<dbReference type="PANTHER" id="PTHR10806:SF6">
    <property type="entry name" value="SIGNAL PEPTIDASE COMPLEX CATALYTIC SUBUNIT SEC11"/>
    <property type="match status" value="1"/>
</dbReference>
<keyword evidence="10" id="KW-0256">Endoplasmic reticulum</keyword>
<evidence type="ECO:0000256" key="10">
    <source>
        <dbReference type="ARBA" id="ARBA00022824"/>
    </source>
</evidence>
<name>A0A3B0MWX4_THEAN</name>
<evidence type="ECO:0000256" key="6">
    <source>
        <dbReference type="ARBA" id="ARBA00021755"/>
    </source>
</evidence>
<feature type="transmembrane region" description="Helical" evidence="16">
    <location>
        <begin position="158"/>
        <end position="179"/>
    </location>
</feature>
<evidence type="ECO:0000256" key="8">
    <source>
        <dbReference type="ARBA" id="ARBA00022692"/>
    </source>
</evidence>
<evidence type="ECO:0000259" key="17">
    <source>
        <dbReference type="Pfam" id="PF00717"/>
    </source>
</evidence>
<dbReference type="GO" id="GO:0004252">
    <property type="term" value="F:serine-type endopeptidase activity"/>
    <property type="evidence" value="ECO:0007669"/>
    <property type="project" value="InterPro"/>
</dbReference>
<evidence type="ECO:0000313" key="18">
    <source>
        <dbReference type="EMBL" id="SVP93118.1"/>
    </source>
</evidence>
<proteinExistence type="inferred from homology"/>
<dbReference type="EC" id="3.4.21.89" evidence="4"/>
<evidence type="ECO:0000256" key="12">
    <source>
        <dbReference type="ARBA" id="ARBA00022989"/>
    </source>
</evidence>
<dbReference type="InterPro" id="IPR036286">
    <property type="entry name" value="LexA/Signal_pep-like_sf"/>
</dbReference>
<gene>
    <name evidence="19" type="ORF">TAT_000291700</name>
    <name evidence="18" type="ORF">TAV_000291800</name>
</gene>
<dbReference type="PANTHER" id="PTHR10806">
    <property type="entry name" value="SIGNAL PEPTIDASE COMPLEX CATALYTIC SUBUNIT SEC11"/>
    <property type="match status" value="1"/>
</dbReference>
<dbReference type="InterPro" id="IPR001733">
    <property type="entry name" value="Peptidase_S26B"/>
</dbReference>
<dbReference type="GO" id="GO:0006465">
    <property type="term" value="P:signal peptide processing"/>
    <property type="evidence" value="ECO:0007669"/>
    <property type="project" value="InterPro"/>
</dbReference>
<evidence type="ECO:0000256" key="4">
    <source>
        <dbReference type="ARBA" id="ARBA00013208"/>
    </source>
</evidence>
<sequence>MDCIKSEFYKTRNEFRIFKKRPLESLEYILSMSSMIFVALMCWKFAILLTGTDSPVVVVLSGSMEPAFYRGDILFLMKKNEINSGDIVVFKLEGREIPIVHRAITLHESKDNLYVLSKGDNNRVHDRGLYPGNKNWLNNKDLIGTVLLKVPKVGILSIYLNEIPALKHVIVCFVVLLMLSGKG</sequence>
<dbReference type="EMBL" id="UIVS01000003">
    <property type="protein sequence ID" value="SVP93118.1"/>
    <property type="molecule type" value="Genomic_DNA"/>
</dbReference>
<accession>A0A3B0MWX4</accession>
<dbReference type="SUPFAM" id="SSF51306">
    <property type="entry name" value="LexA/Signal peptidase"/>
    <property type="match status" value="1"/>
</dbReference>
<evidence type="ECO:0000313" key="19">
    <source>
        <dbReference type="EMBL" id="SVP93922.1"/>
    </source>
</evidence>
<comment type="function">
    <text evidence="15">Catalytic component of the signal peptidase complex (SPC) which catalyzes the cleavage of N-terminal signal sequences from nascent proteins as they are translocated into the lumen of the endoplasmic reticulum. Specifically cleaves N-terminal signal peptides that contain a hydrophobic alpha-helix (h-region) shorter than 18-20 amino acids.</text>
</comment>
<comment type="catalytic activity">
    <reaction evidence="1">
        <text>Cleavage of hydrophobic, N-terminal signal or leader sequences from secreted and periplasmic proteins.</text>
        <dbReference type="EC" id="3.4.21.89"/>
    </reaction>
</comment>
<organism evidence="19">
    <name type="scientific">Theileria annulata</name>
    <dbReference type="NCBI Taxonomy" id="5874"/>
    <lineage>
        <taxon>Eukaryota</taxon>
        <taxon>Sar</taxon>
        <taxon>Alveolata</taxon>
        <taxon>Apicomplexa</taxon>
        <taxon>Aconoidasida</taxon>
        <taxon>Piroplasmida</taxon>
        <taxon>Theileriidae</taxon>
        <taxon>Theileria</taxon>
    </lineage>
</organism>
<dbReference type="InterPro" id="IPR019533">
    <property type="entry name" value="Peptidase_S26"/>
</dbReference>
<evidence type="ECO:0000256" key="7">
    <source>
        <dbReference type="ARBA" id="ARBA00022670"/>
    </source>
</evidence>
<evidence type="ECO:0000256" key="15">
    <source>
        <dbReference type="ARBA" id="ARBA00045533"/>
    </source>
</evidence>
<keyword evidence="12 16" id="KW-1133">Transmembrane helix</keyword>
<dbReference type="AlphaFoldDB" id="A0A3B0MWX4"/>
<feature type="domain" description="Peptidase S24/S26A/S26B/S26C" evidence="17">
    <location>
        <begin position="50"/>
        <end position="126"/>
    </location>
</feature>
<evidence type="ECO:0000256" key="1">
    <source>
        <dbReference type="ARBA" id="ARBA00000677"/>
    </source>
</evidence>
<dbReference type="PRINTS" id="PR00728">
    <property type="entry name" value="SIGNALPTASE"/>
</dbReference>
<evidence type="ECO:0000256" key="5">
    <source>
        <dbReference type="ARBA" id="ARBA00019685"/>
    </source>
</evidence>
<evidence type="ECO:0000256" key="2">
    <source>
        <dbReference type="ARBA" id="ARBA00004648"/>
    </source>
</evidence>
<feature type="transmembrane region" description="Helical" evidence="16">
    <location>
        <begin position="26"/>
        <end position="46"/>
    </location>
</feature>
<keyword evidence="9" id="KW-0378">Hydrolase</keyword>
<dbReference type="EMBL" id="UIVT01000003">
    <property type="protein sequence ID" value="SVP93922.1"/>
    <property type="molecule type" value="Genomic_DNA"/>
</dbReference>
<dbReference type="InterPro" id="IPR019756">
    <property type="entry name" value="Pept_S26A_signal_pept_1_Ser-AS"/>
</dbReference>
<dbReference type="CDD" id="cd06530">
    <property type="entry name" value="S26_SPase_I"/>
    <property type="match status" value="1"/>
</dbReference>
<comment type="subcellular location">
    <subcellularLocation>
        <location evidence="2">Endoplasmic reticulum membrane</location>
        <topology evidence="2">Single-pass type II membrane protein</topology>
    </subcellularLocation>
</comment>
<keyword evidence="7" id="KW-0645">Protease</keyword>
<dbReference type="Gene3D" id="2.10.109.10">
    <property type="entry name" value="Umud Fragment, subunit A"/>
    <property type="match status" value="1"/>
</dbReference>
<protein>
    <recommendedName>
        <fullName evidence="5">Signal peptidase complex catalytic subunit SEC11</fullName>
        <ecNumber evidence="4">3.4.21.89</ecNumber>
    </recommendedName>
    <alternativeName>
        <fullName evidence="14">Signal peptidase I</fullName>
    </alternativeName>
    <alternativeName>
        <fullName evidence="6">Signal peptidase complex catalytic subunit sec11</fullName>
    </alternativeName>
</protein>
<evidence type="ECO:0000256" key="9">
    <source>
        <dbReference type="ARBA" id="ARBA00022801"/>
    </source>
</evidence>